<evidence type="ECO:0000313" key="3">
    <source>
        <dbReference type="Proteomes" id="UP001164286"/>
    </source>
</evidence>
<reference evidence="2" key="1">
    <citation type="journal article" date="2022" name="G3 (Bethesda)">
        <title>High quality genome of the basidiomycete yeast Dioszegia hungarica PDD-24b-2 isolated from cloud water.</title>
        <authorList>
            <person name="Jarrige D."/>
            <person name="Haridas S."/>
            <person name="Bleykasten-Grosshans C."/>
            <person name="Joly M."/>
            <person name="Nadalig T."/>
            <person name="Sancelme M."/>
            <person name="Vuilleumier S."/>
            <person name="Grigoriev I.V."/>
            <person name="Amato P."/>
            <person name="Bringel F."/>
        </authorList>
    </citation>
    <scope>NUCLEOTIDE SEQUENCE</scope>
    <source>
        <strain evidence="2">PDD-24b-2</strain>
    </source>
</reference>
<dbReference type="RefSeq" id="XP_052943658.1">
    <property type="nucleotide sequence ID" value="XM_053090154.1"/>
</dbReference>
<organism evidence="2 3">
    <name type="scientific">Dioszegia hungarica</name>
    <dbReference type="NCBI Taxonomy" id="4972"/>
    <lineage>
        <taxon>Eukaryota</taxon>
        <taxon>Fungi</taxon>
        <taxon>Dikarya</taxon>
        <taxon>Basidiomycota</taxon>
        <taxon>Agaricomycotina</taxon>
        <taxon>Tremellomycetes</taxon>
        <taxon>Tremellales</taxon>
        <taxon>Bulleribasidiaceae</taxon>
        <taxon>Dioszegia</taxon>
    </lineage>
</organism>
<evidence type="ECO:0000256" key="1">
    <source>
        <dbReference type="SAM" id="MobiDB-lite"/>
    </source>
</evidence>
<sequence length="283" mass="31577">MPLPPPPYTPSQPLIKPSDLSALPLPIIFKIISYTLDPRATPNRWITDLEEEKVRRIWGLFIALRGVCRSFWLVSTSILRTTYHPPYLNLIQPGYSSDAYPHDSHPSYFDSAITPASDSKEDGPVTPASTGKTGSVLAGRSRETAVFDRWIAIRVGEELRSVESSLSEESGAAQEIFSRFQPVARIEDLLPVYIPITLVKPRHTAPDAPTTTLPLPHTHLSVTLTPSWCQLWRWAMPYGRGRNGKDMVLEVRRQETLEGTVKRLGEGLADMAEGLVQWGGRVL</sequence>
<gene>
    <name evidence="2" type="ORF">MKK02DRAFT_38550</name>
</gene>
<feature type="region of interest" description="Disordered" evidence="1">
    <location>
        <begin position="112"/>
        <end position="135"/>
    </location>
</feature>
<protein>
    <submittedName>
        <fullName evidence="2">Uncharacterized protein</fullName>
    </submittedName>
</protein>
<comment type="caution">
    <text evidence="2">The sequence shown here is derived from an EMBL/GenBank/DDBJ whole genome shotgun (WGS) entry which is preliminary data.</text>
</comment>
<keyword evidence="3" id="KW-1185">Reference proteome</keyword>
<proteinExistence type="predicted"/>
<dbReference type="EMBL" id="JAKWFO010000008">
    <property type="protein sequence ID" value="KAI9633881.1"/>
    <property type="molecule type" value="Genomic_DNA"/>
</dbReference>
<dbReference type="AlphaFoldDB" id="A0AA38H6V9"/>
<accession>A0AA38H6V9</accession>
<evidence type="ECO:0000313" key="2">
    <source>
        <dbReference type="EMBL" id="KAI9633881.1"/>
    </source>
</evidence>
<dbReference type="GeneID" id="77729359"/>
<name>A0AA38H6V9_9TREE</name>
<dbReference type="Proteomes" id="UP001164286">
    <property type="component" value="Unassembled WGS sequence"/>
</dbReference>